<evidence type="ECO:0000256" key="4">
    <source>
        <dbReference type="ARBA" id="ARBA00023163"/>
    </source>
</evidence>
<dbReference type="RefSeq" id="WP_182802254.1">
    <property type="nucleotide sequence ID" value="NZ_CP060007.1"/>
</dbReference>
<dbReference type="PANTHER" id="PTHR30055:SF175">
    <property type="entry name" value="HTH-TYPE TRANSCRIPTIONAL REPRESSOR KSTR2"/>
    <property type="match status" value="1"/>
</dbReference>
<dbReference type="SUPFAM" id="SSF48498">
    <property type="entry name" value="Tetracyclin repressor-like, C-terminal domain"/>
    <property type="match status" value="1"/>
</dbReference>
<dbReference type="PANTHER" id="PTHR30055">
    <property type="entry name" value="HTH-TYPE TRANSCRIPTIONAL REGULATOR RUTR"/>
    <property type="match status" value="1"/>
</dbReference>
<keyword evidence="8" id="KW-1185">Reference proteome</keyword>
<name>A0A7G5XET9_9BACT</name>
<dbReference type="SUPFAM" id="SSF46689">
    <property type="entry name" value="Homeodomain-like"/>
    <property type="match status" value="1"/>
</dbReference>
<dbReference type="InterPro" id="IPR050109">
    <property type="entry name" value="HTH-type_TetR-like_transc_reg"/>
</dbReference>
<dbReference type="Gene3D" id="1.10.357.10">
    <property type="entry name" value="Tetracycline Repressor, domain 2"/>
    <property type="match status" value="1"/>
</dbReference>
<keyword evidence="2" id="KW-0805">Transcription regulation</keyword>
<evidence type="ECO:0000256" key="3">
    <source>
        <dbReference type="ARBA" id="ARBA00023125"/>
    </source>
</evidence>
<accession>A0A7G5XET9</accession>
<dbReference type="GO" id="GO:0000976">
    <property type="term" value="F:transcription cis-regulatory region binding"/>
    <property type="evidence" value="ECO:0007669"/>
    <property type="project" value="TreeGrafter"/>
</dbReference>
<reference evidence="8" key="1">
    <citation type="submission" date="2020-08" db="EMBL/GenBank/DDBJ databases">
        <title>Lacibacter sp. S13-6-6 genome sequencing.</title>
        <authorList>
            <person name="Jin L."/>
        </authorList>
    </citation>
    <scope>NUCLEOTIDE SEQUENCE [LARGE SCALE GENOMIC DNA]</scope>
    <source>
        <strain evidence="8">S13-6-6</strain>
    </source>
</reference>
<evidence type="ECO:0000313" key="8">
    <source>
        <dbReference type="Proteomes" id="UP000515344"/>
    </source>
</evidence>
<feature type="DNA-binding region" description="H-T-H motif" evidence="5">
    <location>
        <begin position="24"/>
        <end position="43"/>
    </location>
</feature>
<dbReference type="Proteomes" id="UP000515344">
    <property type="component" value="Chromosome"/>
</dbReference>
<dbReference type="KEGG" id="lacs:H4075_18240"/>
<dbReference type="Gene3D" id="1.10.10.60">
    <property type="entry name" value="Homeodomain-like"/>
    <property type="match status" value="1"/>
</dbReference>
<evidence type="ECO:0000256" key="2">
    <source>
        <dbReference type="ARBA" id="ARBA00023015"/>
    </source>
</evidence>
<organism evidence="7 8">
    <name type="scientific">Lacibacter sediminis</name>
    <dbReference type="NCBI Taxonomy" id="2760713"/>
    <lineage>
        <taxon>Bacteria</taxon>
        <taxon>Pseudomonadati</taxon>
        <taxon>Bacteroidota</taxon>
        <taxon>Chitinophagia</taxon>
        <taxon>Chitinophagales</taxon>
        <taxon>Chitinophagaceae</taxon>
        <taxon>Lacibacter</taxon>
    </lineage>
</organism>
<dbReference type="InterPro" id="IPR009057">
    <property type="entry name" value="Homeodomain-like_sf"/>
</dbReference>
<feature type="domain" description="HTH tetR-type" evidence="6">
    <location>
        <begin position="1"/>
        <end position="61"/>
    </location>
</feature>
<dbReference type="GO" id="GO:0003700">
    <property type="term" value="F:DNA-binding transcription factor activity"/>
    <property type="evidence" value="ECO:0007669"/>
    <property type="project" value="TreeGrafter"/>
</dbReference>
<evidence type="ECO:0000259" key="6">
    <source>
        <dbReference type="PROSITE" id="PS50977"/>
    </source>
</evidence>
<evidence type="ECO:0000256" key="1">
    <source>
        <dbReference type="ARBA" id="ARBA00022491"/>
    </source>
</evidence>
<dbReference type="PROSITE" id="PS50977">
    <property type="entry name" value="HTH_TETR_2"/>
    <property type="match status" value="1"/>
</dbReference>
<dbReference type="InterPro" id="IPR036271">
    <property type="entry name" value="Tet_transcr_reg_TetR-rel_C_sf"/>
</dbReference>
<keyword evidence="1" id="KW-0678">Repressor</keyword>
<proteinExistence type="predicted"/>
<evidence type="ECO:0000313" key="7">
    <source>
        <dbReference type="EMBL" id="QNA43992.1"/>
    </source>
</evidence>
<sequence>METKERIQKKAHELFLRYGIRSVSMDDIAAQLGMSKKTIYQFFSEKDELVNAVMDDEVMQTQHDCEFCKKNAKDAVDEIFLTLEQLYDQFSQLNPMVLYDAEKFHPKAFEKFRKMKEVYLMEVVAHNMRRGIAEELYRADISVEMMSRYRVETMMVPFAMAATAPSKYNLADVTRETMEHFLYGLATLKGYKLITKYKEEYHKKRNTKP</sequence>
<dbReference type="InterPro" id="IPR001647">
    <property type="entry name" value="HTH_TetR"/>
</dbReference>
<evidence type="ECO:0000256" key="5">
    <source>
        <dbReference type="PROSITE-ProRule" id="PRU00335"/>
    </source>
</evidence>
<dbReference type="EMBL" id="CP060007">
    <property type="protein sequence ID" value="QNA43992.1"/>
    <property type="molecule type" value="Genomic_DNA"/>
</dbReference>
<dbReference type="AlphaFoldDB" id="A0A7G5XET9"/>
<dbReference type="Pfam" id="PF00440">
    <property type="entry name" value="TetR_N"/>
    <property type="match status" value="1"/>
</dbReference>
<keyword evidence="3 5" id="KW-0238">DNA-binding</keyword>
<protein>
    <submittedName>
        <fullName evidence="7">TetR/AcrR family transcriptional regulator</fullName>
    </submittedName>
</protein>
<gene>
    <name evidence="7" type="ORF">H4075_18240</name>
</gene>
<dbReference type="PRINTS" id="PR00455">
    <property type="entry name" value="HTHTETR"/>
</dbReference>
<keyword evidence="4" id="KW-0804">Transcription</keyword>